<comment type="caution">
    <text evidence="1">The sequence shown here is derived from an EMBL/GenBank/DDBJ whole genome shotgun (WGS) entry which is preliminary data.</text>
</comment>
<dbReference type="AlphaFoldDB" id="X1CHT4"/>
<sequence>QELGDWFEQFPDKDLKNLMASRGQPTTVNAELIKREALKALPKELRTSKVFNAMPQP</sequence>
<evidence type="ECO:0000313" key="1">
    <source>
        <dbReference type="EMBL" id="GAG92647.1"/>
    </source>
</evidence>
<proteinExistence type="predicted"/>
<feature type="non-terminal residue" evidence="1">
    <location>
        <position position="1"/>
    </location>
</feature>
<organism evidence="1">
    <name type="scientific">marine sediment metagenome</name>
    <dbReference type="NCBI Taxonomy" id="412755"/>
    <lineage>
        <taxon>unclassified sequences</taxon>
        <taxon>metagenomes</taxon>
        <taxon>ecological metagenomes</taxon>
    </lineage>
</organism>
<gene>
    <name evidence="1" type="ORF">S01H4_48590</name>
</gene>
<accession>X1CHT4</accession>
<reference evidence="1" key="1">
    <citation type="journal article" date="2014" name="Front. Microbiol.">
        <title>High frequency of phylogenetically diverse reductive dehalogenase-homologous genes in deep subseafloor sedimentary metagenomes.</title>
        <authorList>
            <person name="Kawai M."/>
            <person name="Futagami T."/>
            <person name="Toyoda A."/>
            <person name="Takaki Y."/>
            <person name="Nishi S."/>
            <person name="Hori S."/>
            <person name="Arai W."/>
            <person name="Tsubouchi T."/>
            <person name="Morono Y."/>
            <person name="Uchiyama I."/>
            <person name="Ito T."/>
            <person name="Fujiyama A."/>
            <person name="Inagaki F."/>
            <person name="Takami H."/>
        </authorList>
    </citation>
    <scope>NUCLEOTIDE SEQUENCE</scope>
    <source>
        <strain evidence="1">Expedition CK06-06</strain>
    </source>
</reference>
<protein>
    <submittedName>
        <fullName evidence="1">Uncharacterized protein</fullName>
    </submittedName>
</protein>
<dbReference type="EMBL" id="BART01027405">
    <property type="protein sequence ID" value="GAG92647.1"/>
    <property type="molecule type" value="Genomic_DNA"/>
</dbReference>
<name>X1CHT4_9ZZZZ</name>